<dbReference type="InterPro" id="IPR013740">
    <property type="entry name" value="Redoxin"/>
</dbReference>
<dbReference type="EMBL" id="JRMW01000041">
    <property type="protein sequence ID" value="KGF03246.1"/>
    <property type="molecule type" value="Genomic_DNA"/>
</dbReference>
<dbReference type="PANTHER" id="PTHR43110:SF1">
    <property type="entry name" value="THIOL PEROXIDASE"/>
    <property type="match status" value="1"/>
</dbReference>
<dbReference type="Gene3D" id="3.40.30.10">
    <property type="entry name" value="Glutaredoxin"/>
    <property type="match status" value="1"/>
</dbReference>
<dbReference type="AlphaFoldDB" id="A0A095X0K9"/>
<dbReference type="OrthoDB" id="9781543at2"/>
<dbReference type="Proteomes" id="UP000029579">
    <property type="component" value="Unassembled WGS sequence"/>
</dbReference>
<evidence type="ECO:0000313" key="6">
    <source>
        <dbReference type="EMBL" id="KGF03246.1"/>
    </source>
</evidence>
<dbReference type="InterPro" id="IPR002065">
    <property type="entry name" value="TPX"/>
</dbReference>
<feature type="domain" description="Thioredoxin" evidence="5">
    <location>
        <begin position="17"/>
        <end position="166"/>
    </location>
</feature>
<evidence type="ECO:0000256" key="3">
    <source>
        <dbReference type="ARBA" id="ARBA00023157"/>
    </source>
</evidence>
<accession>A0A095X0K9</accession>
<dbReference type="eggNOG" id="COG2077">
    <property type="taxonomic scope" value="Bacteria"/>
</dbReference>
<protein>
    <submittedName>
        <fullName evidence="6">Peroxidase</fullName>
    </submittedName>
</protein>
<evidence type="ECO:0000259" key="5">
    <source>
        <dbReference type="PROSITE" id="PS51352"/>
    </source>
</evidence>
<dbReference type="InterPro" id="IPR050455">
    <property type="entry name" value="Tpx_Peroxidase_subfamily"/>
</dbReference>
<evidence type="ECO:0000256" key="2">
    <source>
        <dbReference type="ARBA" id="ARBA00022862"/>
    </source>
</evidence>
<keyword evidence="1 6" id="KW-0560">Oxidoreductase</keyword>
<dbReference type="CDD" id="cd03014">
    <property type="entry name" value="PRX_Atyp2cys"/>
    <property type="match status" value="1"/>
</dbReference>
<reference evidence="6 7" key="1">
    <citation type="submission" date="2014-07" db="EMBL/GenBank/DDBJ databases">
        <authorList>
            <person name="McCorrison J."/>
            <person name="Sanka R."/>
            <person name="Torralba M."/>
            <person name="Gillis M."/>
            <person name="Haft D.H."/>
            <person name="Methe B."/>
            <person name="Sutton G."/>
            <person name="Nelson K.E."/>
        </authorList>
    </citation>
    <scope>NUCLEOTIDE SEQUENCE [LARGE SCALE GENOMIC DNA]</scope>
    <source>
        <strain evidence="6 7">S7-1-13</strain>
    </source>
</reference>
<dbReference type="PANTHER" id="PTHR43110">
    <property type="entry name" value="THIOL PEROXIDASE"/>
    <property type="match status" value="1"/>
</dbReference>
<evidence type="ECO:0000256" key="4">
    <source>
        <dbReference type="ARBA" id="ARBA00023284"/>
    </source>
</evidence>
<proteinExistence type="predicted"/>
<gene>
    <name evidence="6" type="ORF">HMPREF1630_08175</name>
</gene>
<dbReference type="NCBIfam" id="NF001808">
    <property type="entry name" value="PRK00522.1"/>
    <property type="match status" value="1"/>
</dbReference>
<dbReference type="GO" id="GO:0008379">
    <property type="term" value="F:thioredoxin peroxidase activity"/>
    <property type="evidence" value="ECO:0007669"/>
    <property type="project" value="InterPro"/>
</dbReference>
<dbReference type="Pfam" id="PF08534">
    <property type="entry name" value="Redoxin"/>
    <property type="match status" value="1"/>
</dbReference>
<evidence type="ECO:0000313" key="7">
    <source>
        <dbReference type="Proteomes" id="UP000029579"/>
    </source>
</evidence>
<keyword evidence="4" id="KW-0676">Redox-active center</keyword>
<sequence>MNITFAGNKMTLLGSQVEVGQKAKAFKATKNDLSDFNSEDLRGKVVVYSVAPSLDTSVCAIQAKKFNHDALELSDDVVIVTITEDLPFAQKRFCANEDIANLEMVSDYKEREFGEKYGFLIDELKLLARGVVVVDKEGIIQYVEYVPEVTNEVNFDAALEKVKELI</sequence>
<comment type="caution">
    <text evidence="6">The sequence shown here is derived from an EMBL/GenBank/DDBJ whole genome shotgun (WGS) entry which is preliminary data.</text>
</comment>
<keyword evidence="2" id="KW-0049">Antioxidant</keyword>
<dbReference type="RefSeq" id="WP_037328594.1">
    <property type="nucleotide sequence ID" value="NZ_JRMW01000041.1"/>
</dbReference>
<dbReference type="SUPFAM" id="SSF52833">
    <property type="entry name" value="Thioredoxin-like"/>
    <property type="match status" value="1"/>
</dbReference>
<name>A0A095X0K9_9FIRM</name>
<dbReference type="InterPro" id="IPR013766">
    <property type="entry name" value="Thioredoxin_domain"/>
</dbReference>
<dbReference type="InterPro" id="IPR036249">
    <property type="entry name" value="Thioredoxin-like_sf"/>
</dbReference>
<keyword evidence="1 6" id="KW-0575">Peroxidase</keyword>
<dbReference type="PROSITE" id="PS51352">
    <property type="entry name" value="THIOREDOXIN_2"/>
    <property type="match status" value="1"/>
</dbReference>
<organism evidence="6 7">
    <name type="scientific">Anaerococcus lactolyticus S7-1-13</name>
    <dbReference type="NCBI Taxonomy" id="1284686"/>
    <lineage>
        <taxon>Bacteria</taxon>
        <taxon>Bacillati</taxon>
        <taxon>Bacillota</taxon>
        <taxon>Tissierellia</taxon>
        <taxon>Tissierellales</taxon>
        <taxon>Peptoniphilaceae</taxon>
        <taxon>Anaerococcus</taxon>
    </lineage>
</organism>
<evidence type="ECO:0000256" key="1">
    <source>
        <dbReference type="ARBA" id="ARBA00022559"/>
    </source>
</evidence>
<keyword evidence="3" id="KW-1015">Disulfide bond</keyword>